<dbReference type="AlphaFoldDB" id="A0A2A2SG02"/>
<proteinExistence type="inferred from homology"/>
<comment type="caution">
    <text evidence="11">The sequence shown here is derived from an EMBL/GenBank/DDBJ whole genome shotgun (WGS) entry which is preliminary data.</text>
</comment>
<protein>
    <recommendedName>
        <fullName evidence="2">Type-4 uracil-DNA glycosylase</fullName>
    </recommendedName>
</protein>
<dbReference type="NCBIfam" id="TIGR03915">
    <property type="entry name" value="SAM_7_link_chp"/>
    <property type="match status" value="1"/>
</dbReference>
<reference evidence="12" key="1">
    <citation type="submission" date="2017-09" db="EMBL/GenBank/DDBJ databases">
        <authorList>
            <person name="Feng G."/>
            <person name="Zhu H."/>
        </authorList>
    </citation>
    <scope>NUCLEOTIDE SEQUENCE [LARGE SCALE GENOMIC DNA]</scope>
    <source>
        <strain evidence="12">1PNM-20</strain>
    </source>
</reference>
<keyword evidence="3" id="KW-0004">4Fe-4S</keyword>
<dbReference type="InterPro" id="IPR023875">
    <property type="entry name" value="DNA_repair_put"/>
</dbReference>
<keyword evidence="9" id="KW-0234">DNA repair</keyword>
<evidence type="ECO:0000256" key="7">
    <source>
        <dbReference type="ARBA" id="ARBA00023004"/>
    </source>
</evidence>
<accession>A0A2A2SG02</accession>
<dbReference type="CDD" id="cd10030">
    <property type="entry name" value="UDG-F4_TTUDGA_SPO1dp_like"/>
    <property type="match status" value="1"/>
</dbReference>
<gene>
    <name evidence="11" type="ORF">CKY28_11160</name>
</gene>
<dbReference type="Proteomes" id="UP000218151">
    <property type="component" value="Unassembled WGS sequence"/>
</dbReference>
<evidence type="ECO:0000256" key="1">
    <source>
        <dbReference type="ARBA" id="ARBA00006521"/>
    </source>
</evidence>
<evidence type="ECO:0000256" key="2">
    <source>
        <dbReference type="ARBA" id="ARBA00019403"/>
    </source>
</evidence>
<evidence type="ECO:0000259" key="10">
    <source>
        <dbReference type="SMART" id="SM00986"/>
    </source>
</evidence>
<dbReference type="SMART" id="SM00987">
    <property type="entry name" value="UreE_C"/>
    <property type="match status" value="1"/>
</dbReference>
<evidence type="ECO:0000256" key="3">
    <source>
        <dbReference type="ARBA" id="ARBA00022485"/>
    </source>
</evidence>
<dbReference type="InterPro" id="IPR051536">
    <property type="entry name" value="UDG_Type-4/5"/>
</dbReference>
<keyword evidence="7" id="KW-0408">Iron</keyword>
<evidence type="ECO:0000256" key="8">
    <source>
        <dbReference type="ARBA" id="ARBA00023014"/>
    </source>
</evidence>
<dbReference type="GO" id="GO:0046872">
    <property type="term" value="F:metal ion binding"/>
    <property type="evidence" value="ECO:0007669"/>
    <property type="project" value="UniProtKB-KW"/>
</dbReference>
<evidence type="ECO:0000256" key="6">
    <source>
        <dbReference type="ARBA" id="ARBA00022801"/>
    </source>
</evidence>
<dbReference type="InterPro" id="IPR005273">
    <property type="entry name" value="Ura-DNA_glyco_family4"/>
</dbReference>
<keyword evidence="6" id="KW-0378">Hydrolase</keyword>
<keyword evidence="12" id="KW-1185">Reference proteome</keyword>
<name>A0A2A2SG02_9SPHN</name>
<dbReference type="NCBIfam" id="TIGR03914">
    <property type="entry name" value="UDG_fam_dom"/>
    <property type="match status" value="1"/>
</dbReference>
<dbReference type="GO" id="GO:0097506">
    <property type="term" value="F:deaminated base DNA N-glycosylase activity"/>
    <property type="evidence" value="ECO:0007669"/>
    <property type="project" value="UniProtKB-ARBA"/>
</dbReference>
<dbReference type="Pfam" id="PF13566">
    <property type="entry name" value="DUF4130"/>
    <property type="match status" value="1"/>
</dbReference>
<dbReference type="SUPFAM" id="SSF52141">
    <property type="entry name" value="Uracil-DNA glycosylase-like"/>
    <property type="match status" value="1"/>
</dbReference>
<feature type="domain" description="Uracil-DNA glycosylase-like" evidence="10">
    <location>
        <begin position="297"/>
        <end position="457"/>
    </location>
</feature>
<dbReference type="GO" id="GO:0051539">
    <property type="term" value="F:4 iron, 4 sulfur cluster binding"/>
    <property type="evidence" value="ECO:0007669"/>
    <property type="project" value="UniProtKB-KW"/>
</dbReference>
<dbReference type="GO" id="GO:0006281">
    <property type="term" value="P:DNA repair"/>
    <property type="evidence" value="ECO:0007669"/>
    <property type="project" value="UniProtKB-KW"/>
</dbReference>
<keyword evidence="8" id="KW-0411">Iron-sulfur</keyword>
<keyword evidence="4" id="KW-0479">Metal-binding</keyword>
<dbReference type="OrthoDB" id="5290748at2"/>
<dbReference type="Pfam" id="PF03167">
    <property type="entry name" value="UDG"/>
    <property type="match status" value="1"/>
</dbReference>
<organism evidence="11 12">
    <name type="scientific">Sphingomonas lenta</name>
    <dbReference type="NCBI Taxonomy" id="1141887"/>
    <lineage>
        <taxon>Bacteria</taxon>
        <taxon>Pseudomonadati</taxon>
        <taxon>Pseudomonadota</taxon>
        <taxon>Alphaproteobacteria</taxon>
        <taxon>Sphingomonadales</taxon>
        <taxon>Sphingomonadaceae</taxon>
        <taxon>Sphingomonas</taxon>
    </lineage>
</organism>
<sequence length="471" mass="52429">MRVAQVAEPDDFEGWRDAARALAAEGVPPDQVIWQVGDQPVDLFVGQAEARTSTPAASPGFSVPRAFIDLARDVVLADDPERFSLLYTALCRLRGEPKLMEDGADPLLRRLDVIAKGVRRDIHKMRAFVRFREITDKDGSRYVAFFEPEHHIVRANAAFFVNRFASMRWSILTPELSLHWDGQTLCEGPGASRADAPEGDPVEEVWKTYYRSIFNPARVKVGAMLREMPKKYWRNMPETALVPELLAGAQARESGMIETARAAEIGDNAQAAWEALREEARGCTRCHLYKHATQTVFGEGPVGATMMFVGEQPGDQEDLAGRPFVGPAGQMFNRALDEAGIDRTEAYVTNAVKHFKFEARGKRRIHAKPDTGEINACRWWIEQEQMLLRPRVTVALGATAARSLFGRTVTIGKERGRPLELPGGGEAWITVHPSYLLRLPDPAMAEVEFGRFVEDLKAAHRVLEGVVGEAK</sequence>
<dbReference type="PANTHER" id="PTHR33693:SF9">
    <property type="entry name" value="TYPE-4 URACIL-DNA GLYCOSYLASE"/>
    <property type="match status" value="1"/>
</dbReference>
<dbReference type="InterPro" id="IPR036895">
    <property type="entry name" value="Uracil-DNA_glycosylase-like_sf"/>
</dbReference>
<evidence type="ECO:0000256" key="4">
    <source>
        <dbReference type="ARBA" id="ARBA00022723"/>
    </source>
</evidence>
<evidence type="ECO:0000313" key="11">
    <source>
        <dbReference type="EMBL" id="PAX08135.1"/>
    </source>
</evidence>
<dbReference type="PANTHER" id="PTHR33693">
    <property type="entry name" value="TYPE-5 URACIL-DNA GLYCOSYLASE"/>
    <property type="match status" value="1"/>
</dbReference>
<dbReference type="SMART" id="SM00986">
    <property type="entry name" value="UDG"/>
    <property type="match status" value="1"/>
</dbReference>
<dbReference type="RefSeq" id="WP_095998377.1">
    <property type="nucleotide sequence ID" value="NZ_NSLI01000003.1"/>
</dbReference>
<dbReference type="EMBL" id="NSLI01000003">
    <property type="protein sequence ID" value="PAX08135.1"/>
    <property type="molecule type" value="Genomic_DNA"/>
</dbReference>
<comment type="similarity">
    <text evidence="1">Belongs to the uracil-DNA glycosylase (UDG) superfamily. Type 4 (UDGa) family.</text>
</comment>
<dbReference type="Gene3D" id="3.40.470.10">
    <property type="entry name" value="Uracil-DNA glycosylase-like domain"/>
    <property type="match status" value="1"/>
</dbReference>
<dbReference type="InterPro" id="IPR005122">
    <property type="entry name" value="Uracil-DNA_glycosylase-like"/>
</dbReference>
<evidence type="ECO:0000313" key="12">
    <source>
        <dbReference type="Proteomes" id="UP000218151"/>
    </source>
</evidence>
<evidence type="ECO:0000256" key="9">
    <source>
        <dbReference type="ARBA" id="ARBA00023204"/>
    </source>
</evidence>
<dbReference type="InterPro" id="IPR025404">
    <property type="entry name" value="DUF4130"/>
</dbReference>
<keyword evidence="5" id="KW-0227">DNA damage</keyword>
<evidence type="ECO:0000256" key="5">
    <source>
        <dbReference type="ARBA" id="ARBA00022763"/>
    </source>
</evidence>